<dbReference type="EMBL" id="VSSQ01007422">
    <property type="protein sequence ID" value="MPM35863.1"/>
    <property type="molecule type" value="Genomic_DNA"/>
</dbReference>
<reference evidence="1" key="1">
    <citation type="submission" date="2019-08" db="EMBL/GenBank/DDBJ databases">
        <authorList>
            <person name="Kucharzyk K."/>
            <person name="Murdoch R.W."/>
            <person name="Higgins S."/>
            <person name="Loffler F."/>
        </authorList>
    </citation>
    <scope>NUCLEOTIDE SEQUENCE</scope>
</reference>
<evidence type="ECO:0000313" key="1">
    <source>
        <dbReference type="EMBL" id="MPM35863.1"/>
    </source>
</evidence>
<sequence length="54" mass="6115">MTAERRLLGLQRLRRQGRETGRIGPVGGDPHDVVDHSCREIFDLLGELDLHEGH</sequence>
<accession>A0A644ZAX3</accession>
<comment type="caution">
    <text evidence="1">The sequence shown here is derived from an EMBL/GenBank/DDBJ whole genome shotgun (WGS) entry which is preliminary data.</text>
</comment>
<proteinExistence type="predicted"/>
<protein>
    <submittedName>
        <fullName evidence="1">Uncharacterized protein</fullName>
    </submittedName>
</protein>
<organism evidence="1">
    <name type="scientific">bioreactor metagenome</name>
    <dbReference type="NCBI Taxonomy" id="1076179"/>
    <lineage>
        <taxon>unclassified sequences</taxon>
        <taxon>metagenomes</taxon>
        <taxon>ecological metagenomes</taxon>
    </lineage>
</organism>
<gene>
    <name evidence="1" type="ORF">SDC9_82457</name>
</gene>
<name>A0A644ZAX3_9ZZZZ</name>
<dbReference type="AlphaFoldDB" id="A0A644ZAX3"/>